<dbReference type="GO" id="GO:0016787">
    <property type="term" value="F:hydrolase activity"/>
    <property type="evidence" value="ECO:0007669"/>
    <property type="project" value="UniProtKB-KW"/>
</dbReference>
<evidence type="ECO:0000259" key="1">
    <source>
        <dbReference type="Pfam" id="PF00561"/>
    </source>
</evidence>
<dbReference type="InterPro" id="IPR029058">
    <property type="entry name" value="AB_hydrolase_fold"/>
</dbReference>
<dbReference type="SUPFAM" id="SSF53474">
    <property type="entry name" value="alpha/beta-Hydrolases"/>
    <property type="match status" value="1"/>
</dbReference>
<gene>
    <name evidence="2" type="ORF">ABEG18_05850</name>
</gene>
<evidence type="ECO:0000313" key="2">
    <source>
        <dbReference type="EMBL" id="XBO41695.1"/>
    </source>
</evidence>
<organism evidence="2">
    <name type="scientific">Alsobacter sp. KACC 23698</name>
    <dbReference type="NCBI Taxonomy" id="3149229"/>
    <lineage>
        <taxon>Bacteria</taxon>
        <taxon>Pseudomonadati</taxon>
        <taxon>Pseudomonadota</taxon>
        <taxon>Alphaproteobacteria</taxon>
        <taxon>Hyphomicrobiales</taxon>
        <taxon>Alsobacteraceae</taxon>
        <taxon>Alsobacter</taxon>
    </lineage>
</organism>
<feature type="domain" description="AB hydrolase-1" evidence="1">
    <location>
        <begin position="2"/>
        <end position="104"/>
    </location>
</feature>
<reference evidence="2" key="1">
    <citation type="submission" date="2024-05" db="EMBL/GenBank/DDBJ databases">
        <authorList>
            <person name="Kim S."/>
            <person name="Heo J."/>
            <person name="Choi H."/>
            <person name="Choi Y."/>
            <person name="Kwon S.-W."/>
            <person name="Kim Y."/>
        </authorList>
    </citation>
    <scope>NUCLEOTIDE SEQUENCE</scope>
    <source>
        <strain evidence="2">KACC 23698</strain>
    </source>
</reference>
<dbReference type="InterPro" id="IPR000073">
    <property type="entry name" value="AB_hydrolase_1"/>
</dbReference>
<proteinExistence type="predicted"/>
<accession>A0AAU7JN81</accession>
<dbReference type="EMBL" id="CP157484">
    <property type="protein sequence ID" value="XBO41695.1"/>
    <property type="molecule type" value="Genomic_DNA"/>
</dbReference>
<dbReference type="PANTHER" id="PTHR43433:SF8">
    <property type="entry name" value="BIFUNCTIONAL LIPASE_ADENYLATE CYCLASE LIPJ"/>
    <property type="match status" value="1"/>
</dbReference>
<sequence length="197" mass="21383">MIVPGFISNVEESWENPSASHWLKRLARFARVIAFDKRGTGLSDRSSALPGLDERMDDARAVMDAAQSRRAVLLGVSEGGSLACLFAATHPDRCVSLVLYGAFAKFPRGPVAKRRGRVRRRGGRTSEVDVDVGVDPKCRVLCGSCEPSAGGGLAGRPGRRRLRVRSGDRVRLVLAFSGRWEVGPRAGSVRRRGFHTA</sequence>
<dbReference type="Gene3D" id="3.40.50.1820">
    <property type="entry name" value="alpha/beta hydrolase"/>
    <property type="match status" value="1"/>
</dbReference>
<protein>
    <submittedName>
        <fullName evidence="2">Alpha/beta hydrolase</fullName>
    </submittedName>
</protein>
<dbReference type="PANTHER" id="PTHR43433">
    <property type="entry name" value="HYDROLASE, ALPHA/BETA FOLD FAMILY PROTEIN"/>
    <property type="match status" value="1"/>
</dbReference>
<keyword evidence="2" id="KW-0378">Hydrolase</keyword>
<dbReference type="InterPro" id="IPR050471">
    <property type="entry name" value="AB_hydrolase"/>
</dbReference>
<name>A0AAU7JN81_9HYPH</name>
<dbReference type="AlphaFoldDB" id="A0AAU7JN81"/>
<dbReference type="PRINTS" id="PR00111">
    <property type="entry name" value="ABHYDROLASE"/>
</dbReference>
<dbReference type="Pfam" id="PF00561">
    <property type="entry name" value="Abhydrolase_1"/>
    <property type="match status" value="1"/>
</dbReference>